<keyword evidence="1" id="KW-1185">Reference proteome</keyword>
<dbReference type="GeneID" id="41961587"/>
<reference evidence="1 2" key="1">
    <citation type="journal article" date="2019" name="Mol. Biol. Evol.">
        <title>Blast fungal genomes show frequent chromosomal changes, gene gains and losses, and effector gene turnover.</title>
        <authorList>
            <person name="Gomez Luciano L.B."/>
            <person name="Jason Tsai I."/>
            <person name="Chuma I."/>
            <person name="Tosa Y."/>
            <person name="Chen Y.H."/>
            <person name="Li J.Y."/>
            <person name="Li M.Y."/>
            <person name="Jade Lu M.Y."/>
            <person name="Nakayashiki H."/>
            <person name="Li W.H."/>
        </authorList>
    </citation>
    <scope>NUCLEOTIDE SEQUENCE [LARGE SCALE GENOMIC DNA]</scope>
    <source>
        <strain evidence="1 2">NI907</strain>
    </source>
</reference>
<dbReference type="SUPFAM" id="SSF55811">
    <property type="entry name" value="Nudix"/>
    <property type="match status" value="1"/>
</dbReference>
<dbReference type="AlphaFoldDB" id="A0A6P8B4Y7"/>
<reference evidence="2" key="3">
    <citation type="submission" date="2025-08" db="UniProtKB">
        <authorList>
            <consortium name="RefSeq"/>
        </authorList>
    </citation>
    <scope>IDENTIFICATION</scope>
    <source>
        <strain evidence="2">NI907</strain>
    </source>
</reference>
<gene>
    <name evidence="2" type="ORF">PgNI_06657</name>
</gene>
<sequence>MIPSKGNGWILPKGKWDGQHDTDWESCARRVAIRKAGLVLGPLTYLGTTPGRRSGIVWYSGTVKETRDPTDTSARDYETGVEFSFSYAFNNLRTHELFKYKLPMWNALQAAIEKAKRTRYRG</sequence>
<organism evidence="1 2">
    <name type="scientific">Pyricularia grisea</name>
    <name type="common">Crabgrass-specific blast fungus</name>
    <name type="synonym">Magnaporthe grisea</name>
    <dbReference type="NCBI Taxonomy" id="148305"/>
    <lineage>
        <taxon>Eukaryota</taxon>
        <taxon>Fungi</taxon>
        <taxon>Dikarya</taxon>
        <taxon>Ascomycota</taxon>
        <taxon>Pezizomycotina</taxon>
        <taxon>Sordariomycetes</taxon>
        <taxon>Sordariomycetidae</taxon>
        <taxon>Magnaporthales</taxon>
        <taxon>Pyriculariaceae</taxon>
        <taxon>Pyricularia</taxon>
    </lineage>
</organism>
<name>A0A6P8B4Y7_PYRGI</name>
<reference evidence="2" key="2">
    <citation type="submission" date="2019-10" db="EMBL/GenBank/DDBJ databases">
        <authorList>
            <consortium name="NCBI Genome Project"/>
        </authorList>
    </citation>
    <scope>NUCLEOTIDE SEQUENCE</scope>
    <source>
        <strain evidence="2">NI907</strain>
    </source>
</reference>
<protein>
    <recommendedName>
        <fullName evidence="3">Nudix hydrolase domain-containing protein</fullName>
    </recommendedName>
</protein>
<evidence type="ECO:0008006" key="3">
    <source>
        <dbReference type="Google" id="ProtNLM"/>
    </source>
</evidence>
<dbReference type="Proteomes" id="UP000515153">
    <property type="component" value="Chromosome I"/>
</dbReference>
<dbReference type="KEGG" id="pgri:PgNI_06657"/>
<evidence type="ECO:0000313" key="2">
    <source>
        <dbReference type="RefSeq" id="XP_030982079.1"/>
    </source>
</evidence>
<accession>A0A6P8B4Y7</accession>
<dbReference type="RefSeq" id="XP_030982079.1">
    <property type="nucleotide sequence ID" value="XM_031126678.1"/>
</dbReference>
<evidence type="ECO:0000313" key="1">
    <source>
        <dbReference type="Proteomes" id="UP000515153"/>
    </source>
</evidence>
<dbReference type="InterPro" id="IPR015797">
    <property type="entry name" value="NUDIX_hydrolase-like_dom_sf"/>
</dbReference>
<proteinExistence type="predicted"/>